<dbReference type="InterPro" id="IPR029206">
    <property type="entry name" value="DUF4532"/>
</dbReference>
<evidence type="ECO:0000256" key="1">
    <source>
        <dbReference type="SAM" id="MobiDB-lite"/>
    </source>
</evidence>
<proteinExistence type="predicted"/>
<reference evidence="2" key="1">
    <citation type="journal article" date="2022" name="bioRxiv">
        <title>Sequencing and chromosome-scale assembly of the giantPleurodeles waltlgenome.</title>
        <authorList>
            <person name="Brown T."/>
            <person name="Elewa A."/>
            <person name="Iarovenko S."/>
            <person name="Subramanian E."/>
            <person name="Araus A.J."/>
            <person name="Petzold A."/>
            <person name="Susuki M."/>
            <person name="Suzuki K.-i.T."/>
            <person name="Hayashi T."/>
            <person name="Toyoda A."/>
            <person name="Oliveira C."/>
            <person name="Osipova E."/>
            <person name="Leigh N.D."/>
            <person name="Simon A."/>
            <person name="Yun M.H."/>
        </authorList>
    </citation>
    <scope>NUCLEOTIDE SEQUENCE</scope>
    <source>
        <strain evidence="2">20211129_DDA</strain>
        <tissue evidence="2">Liver</tissue>
    </source>
</reference>
<organism evidence="2 3">
    <name type="scientific">Pleurodeles waltl</name>
    <name type="common">Iberian ribbed newt</name>
    <dbReference type="NCBI Taxonomy" id="8319"/>
    <lineage>
        <taxon>Eukaryota</taxon>
        <taxon>Metazoa</taxon>
        <taxon>Chordata</taxon>
        <taxon>Craniata</taxon>
        <taxon>Vertebrata</taxon>
        <taxon>Euteleostomi</taxon>
        <taxon>Amphibia</taxon>
        <taxon>Batrachia</taxon>
        <taxon>Caudata</taxon>
        <taxon>Salamandroidea</taxon>
        <taxon>Salamandridae</taxon>
        <taxon>Pleurodelinae</taxon>
        <taxon>Pleurodeles</taxon>
    </lineage>
</organism>
<protein>
    <submittedName>
        <fullName evidence="2">Uncharacterized protein</fullName>
    </submittedName>
</protein>
<sequence>MALTFTTKASIKEREFLLGDSEPTQTAFSPRAIHRLAVVKAPCTNAKIEVHHRVRGSPIGTNSQPAWGYQAWLEISRLPPLFPVQTDKPYNSDLWRKVASDSVSEEHLPKTRSKCTMGSPSTPIPPPSRMTENTFLKFLASRVLLVDDKRKEQVISRTSKDLRESERLKLRSQCRDPPRDSRGYILPPKDFKRYPIRGSLKKQPMGSSRGTSDDSLHAASHQHLKPTRLTLEENNLMYQQLLTRYHEIVTPRSEAPHCNSRMTTEWNMWGYSN</sequence>
<feature type="region of interest" description="Disordered" evidence="1">
    <location>
        <begin position="106"/>
        <end position="129"/>
    </location>
</feature>
<evidence type="ECO:0000313" key="2">
    <source>
        <dbReference type="EMBL" id="KAJ1165929.1"/>
    </source>
</evidence>
<feature type="region of interest" description="Disordered" evidence="1">
    <location>
        <begin position="154"/>
        <end position="228"/>
    </location>
</feature>
<dbReference type="PANTHER" id="PTHR35156">
    <property type="entry name" value="TESTIS-EXPRESSED PROTEIN 52"/>
    <property type="match status" value="1"/>
</dbReference>
<dbReference type="EMBL" id="JANPWB010000008">
    <property type="protein sequence ID" value="KAJ1165929.1"/>
    <property type="molecule type" value="Genomic_DNA"/>
</dbReference>
<dbReference type="Proteomes" id="UP001066276">
    <property type="component" value="Chromosome 4_2"/>
</dbReference>
<evidence type="ECO:0000313" key="3">
    <source>
        <dbReference type="Proteomes" id="UP001066276"/>
    </source>
</evidence>
<name>A0AAV7SPC0_PLEWA</name>
<feature type="compositionally biased region" description="Basic and acidic residues" evidence="1">
    <location>
        <begin position="154"/>
        <end position="182"/>
    </location>
</feature>
<comment type="caution">
    <text evidence="2">The sequence shown here is derived from an EMBL/GenBank/DDBJ whole genome shotgun (WGS) entry which is preliminary data.</text>
</comment>
<dbReference type="PANTHER" id="PTHR35156:SF1">
    <property type="entry name" value="TESTIS-EXPRESSED PROTEIN 52"/>
    <property type="match status" value="1"/>
</dbReference>
<accession>A0AAV7SPC0</accession>
<keyword evidence="3" id="KW-1185">Reference proteome</keyword>
<dbReference type="Pfam" id="PF15046">
    <property type="entry name" value="DUF4532"/>
    <property type="match status" value="1"/>
</dbReference>
<dbReference type="AlphaFoldDB" id="A0AAV7SPC0"/>
<gene>
    <name evidence="2" type="ORF">NDU88_006346</name>
</gene>